<evidence type="ECO:0000313" key="3">
    <source>
        <dbReference type="Proteomes" id="UP000636956"/>
    </source>
</evidence>
<feature type="region of interest" description="Disordered" evidence="1">
    <location>
        <begin position="71"/>
        <end position="90"/>
    </location>
</feature>
<reference evidence="2" key="1">
    <citation type="journal article" date="2014" name="Int. J. Syst. Evol. Microbiol.">
        <title>Complete genome sequence of Corynebacterium casei LMG S-19264T (=DSM 44701T), isolated from a smear-ripened cheese.</title>
        <authorList>
            <consortium name="US DOE Joint Genome Institute (JGI-PGF)"/>
            <person name="Walter F."/>
            <person name="Albersmeier A."/>
            <person name="Kalinowski J."/>
            <person name="Ruckert C."/>
        </authorList>
    </citation>
    <scope>NUCLEOTIDE SEQUENCE</scope>
    <source>
        <strain evidence="2">CGMCC 1.8984</strain>
    </source>
</reference>
<organism evidence="2 3">
    <name type="scientific">Agromyces bauzanensis</name>
    <dbReference type="NCBI Taxonomy" id="1308924"/>
    <lineage>
        <taxon>Bacteria</taxon>
        <taxon>Bacillati</taxon>
        <taxon>Actinomycetota</taxon>
        <taxon>Actinomycetes</taxon>
        <taxon>Micrococcales</taxon>
        <taxon>Microbacteriaceae</taxon>
        <taxon>Agromyces</taxon>
    </lineage>
</organism>
<name>A0A917PT80_9MICO</name>
<gene>
    <name evidence="2" type="ORF">GCM10011372_31190</name>
</gene>
<evidence type="ECO:0000256" key="1">
    <source>
        <dbReference type="SAM" id="MobiDB-lite"/>
    </source>
</evidence>
<proteinExistence type="predicted"/>
<reference evidence="2" key="2">
    <citation type="submission" date="2020-09" db="EMBL/GenBank/DDBJ databases">
        <authorList>
            <person name="Sun Q."/>
            <person name="Zhou Y."/>
        </authorList>
    </citation>
    <scope>NUCLEOTIDE SEQUENCE</scope>
    <source>
        <strain evidence="2">CGMCC 1.8984</strain>
    </source>
</reference>
<dbReference type="EMBL" id="BMMD01000022">
    <property type="protein sequence ID" value="GGJ90397.1"/>
    <property type="molecule type" value="Genomic_DNA"/>
</dbReference>
<dbReference type="AlphaFoldDB" id="A0A917PT80"/>
<dbReference type="Proteomes" id="UP000636956">
    <property type="component" value="Unassembled WGS sequence"/>
</dbReference>
<sequence>MRAYLDDRVGDMSGRDRARPHVEYAFARVFWHVWRELDADRRTDCCNIEMLGGCTIVDVQRIVPLWASAGASQRWRSETNDGAPLSQFER</sequence>
<evidence type="ECO:0000313" key="2">
    <source>
        <dbReference type="EMBL" id="GGJ90397.1"/>
    </source>
</evidence>
<accession>A0A917PT80</accession>
<comment type="caution">
    <text evidence="2">The sequence shown here is derived from an EMBL/GenBank/DDBJ whole genome shotgun (WGS) entry which is preliminary data.</text>
</comment>
<keyword evidence="3" id="KW-1185">Reference proteome</keyword>
<protein>
    <submittedName>
        <fullName evidence="2">Uncharacterized protein</fullName>
    </submittedName>
</protein>